<reference evidence="1 2" key="1">
    <citation type="submission" date="2023-09" db="EMBL/GenBank/DDBJ databases">
        <authorList>
            <person name="Rey-Velasco X."/>
        </authorList>
    </citation>
    <scope>NUCLEOTIDE SEQUENCE [LARGE SCALE GENOMIC DNA]</scope>
    <source>
        <strain evidence="1 2">F388</strain>
    </source>
</reference>
<comment type="caution">
    <text evidence="1">The sequence shown here is derived from an EMBL/GenBank/DDBJ whole genome shotgun (WGS) entry which is preliminary data.</text>
</comment>
<gene>
    <name evidence="1" type="ORF">RM706_06695</name>
</gene>
<dbReference type="Pfam" id="PF11751">
    <property type="entry name" value="PorP_SprF"/>
    <property type="match status" value="1"/>
</dbReference>
<accession>A0ABU3AA71</accession>
<evidence type="ECO:0000313" key="2">
    <source>
        <dbReference type="Proteomes" id="UP001255246"/>
    </source>
</evidence>
<name>A0ABU3AA71_9FLAO</name>
<protein>
    <submittedName>
        <fullName evidence="1">PorP/SprF family type IX secretion system membrane protein</fullName>
    </submittedName>
</protein>
<proteinExistence type="predicted"/>
<dbReference type="RefSeq" id="WP_311350256.1">
    <property type="nucleotide sequence ID" value="NZ_JAVRHR010000001.1"/>
</dbReference>
<keyword evidence="2" id="KW-1185">Reference proteome</keyword>
<dbReference type="InterPro" id="IPR019861">
    <property type="entry name" value="PorP/SprF_Bacteroidetes"/>
</dbReference>
<dbReference type="EMBL" id="JAVRHR010000001">
    <property type="protein sequence ID" value="MDT0606710.1"/>
    <property type="molecule type" value="Genomic_DNA"/>
</dbReference>
<evidence type="ECO:0000313" key="1">
    <source>
        <dbReference type="EMBL" id="MDT0606710.1"/>
    </source>
</evidence>
<dbReference type="NCBIfam" id="TIGR03519">
    <property type="entry name" value="T9SS_PorP_fam"/>
    <property type="match status" value="1"/>
</dbReference>
<sequence>MRKHQYIFFLTFLVIGNILGITAQQTPVFSEYNYNPFLINAAYAGVENYAEATLSNSGFNNEFEGTPKNLAFTFNTRLNEGKMGLGVGIINDEIGVTTATQVFAAYSYKIFLNDNSHPYWKIYDRSFISFGLTAGALLYSENLLQLGLQDDPNFAENINTTLPAAGIGILFGHANFFAGVSMPNVLGDTFANQDNINISRPLYAYTGYHFATSTYDPQLILKPSLLFKYENGAPFQVDVNLSFNYQNSFEIGAGYRSSSSLNFIVGFYLLKNFRALYNYSQNSGDAPIGNTHGIILSYRAGNGYAVN</sequence>
<dbReference type="Proteomes" id="UP001255246">
    <property type="component" value="Unassembled WGS sequence"/>
</dbReference>
<organism evidence="1 2">
    <name type="scientific">Croceitalea rosinachiae</name>
    <dbReference type="NCBI Taxonomy" id="3075596"/>
    <lineage>
        <taxon>Bacteria</taxon>
        <taxon>Pseudomonadati</taxon>
        <taxon>Bacteroidota</taxon>
        <taxon>Flavobacteriia</taxon>
        <taxon>Flavobacteriales</taxon>
        <taxon>Flavobacteriaceae</taxon>
        <taxon>Croceitalea</taxon>
    </lineage>
</organism>